<proteinExistence type="predicted"/>
<evidence type="ECO:0000313" key="2">
    <source>
        <dbReference type="EMBL" id="MDR6597342.1"/>
    </source>
</evidence>
<evidence type="ECO:0000259" key="1">
    <source>
        <dbReference type="Pfam" id="PF13649"/>
    </source>
</evidence>
<name>A0ABU1Q366_9PSEU</name>
<organism evidence="2 3">
    <name type="scientific">Saccharothrix longispora</name>
    <dbReference type="NCBI Taxonomy" id="33920"/>
    <lineage>
        <taxon>Bacteria</taxon>
        <taxon>Bacillati</taxon>
        <taxon>Actinomycetota</taxon>
        <taxon>Actinomycetes</taxon>
        <taxon>Pseudonocardiales</taxon>
        <taxon>Pseudonocardiaceae</taxon>
        <taxon>Saccharothrix</taxon>
    </lineage>
</organism>
<evidence type="ECO:0000313" key="3">
    <source>
        <dbReference type="Proteomes" id="UP001268819"/>
    </source>
</evidence>
<reference evidence="2 3" key="1">
    <citation type="submission" date="2023-07" db="EMBL/GenBank/DDBJ databases">
        <title>Sequencing the genomes of 1000 actinobacteria strains.</title>
        <authorList>
            <person name="Klenk H.-P."/>
        </authorList>
    </citation>
    <scope>NUCLEOTIDE SEQUENCE [LARGE SCALE GENOMIC DNA]</scope>
    <source>
        <strain evidence="2 3">DSM 43749</strain>
    </source>
</reference>
<keyword evidence="2" id="KW-0808">Transferase</keyword>
<keyword evidence="2" id="KW-0489">Methyltransferase</keyword>
<sequence length="198" mass="21517">MSITRTIYDRHADEYAASTGRLDQFPGLDVELDRFFDALPDGVVLDLGCGAGRDSEHLAQRGATLVAGDLSGRLLRMTRARCAPFGAVQLDLLSLPFRAGTFAGVWACGSVLHVPARHHPRAFGEIHRVLLPGGVAAISLKEGDHEDWVRGGRLSFPRWFSLRRPTTVVAELEAVGFTSVRALPSGRGTWFVVEALRG</sequence>
<dbReference type="GO" id="GO:0032259">
    <property type="term" value="P:methylation"/>
    <property type="evidence" value="ECO:0007669"/>
    <property type="project" value="UniProtKB-KW"/>
</dbReference>
<dbReference type="Gene3D" id="3.40.50.150">
    <property type="entry name" value="Vaccinia Virus protein VP39"/>
    <property type="match status" value="1"/>
</dbReference>
<accession>A0ABU1Q366</accession>
<keyword evidence="3" id="KW-1185">Reference proteome</keyword>
<dbReference type="PANTHER" id="PTHR43591">
    <property type="entry name" value="METHYLTRANSFERASE"/>
    <property type="match status" value="1"/>
</dbReference>
<dbReference type="RefSeq" id="WP_310310472.1">
    <property type="nucleotide sequence ID" value="NZ_BAAAXB010000001.1"/>
</dbReference>
<dbReference type="Proteomes" id="UP001268819">
    <property type="component" value="Unassembled WGS sequence"/>
</dbReference>
<dbReference type="InterPro" id="IPR041698">
    <property type="entry name" value="Methyltransf_25"/>
</dbReference>
<dbReference type="InterPro" id="IPR029063">
    <property type="entry name" value="SAM-dependent_MTases_sf"/>
</dbReference>
<comment type="caution">
    <text evidence="2">The sequence shown here is derived from an EMBL/GenBank/DDBJ whole genome shotgun (WGS) entry which is preliminary data.</text>
</comment>
<dbReference type="CDD" id="cd02440">
    <property type="entry name" value="AdoMet_MTases"/>
    <property type="match status" value="1"/>
</dbReference>
<dbReference type="SUPFAM" id="SSF53335">
    <property type="entry name" value="S-adenosyl-L-methionine-dependent methyltransferases"/>
    <property type="match status" value="1"/>
</dbReference>
<protein>
    <submittedName>
        <fullName evidence="2">SAM-dependent methyltransferase</fullName>
    </submittedName>
</protein>
<gene>
    <name evidence="2" type="ORF">J2S66_005726</name>
</gene>
<feature type="domain" description="Methyltransferase" evidence="1">
    <location>
        <begin position="44"/>
        <end position="134"/>
    </location>
</feature>
<dbReference type="EMBL" id="JAVDSG010000001">
    <property type="protein sequence ID" value="MDR6597342.1"/>
    <property type="molecule type" value="Genomic_DNA"/>
</dbReference>
<dbReference type="Pfam" id="PF13649">
    <property type="entry name" value="Methyltransf_25"/>
    <property type="match status" value="1"/>
</dbReference>
<dbReference type="GO" id="GO:0008168">
    <property type="term" value="F:methyltransferase activity"/>
    <property type="evidence" value="ECO:0007669"/>
    <property type="project" value="UniProtKB-KW"/>
</dbReference>